<evidence type="ECO:0000256" key="1">
    <source>
        <dbReference type="SAM" id="MobiDB-lite"/>
    </source>
</evidence>
<evidence type="ECO:0000259" key="2">
    <source>
        <dbReference type="Pfam" id="PF06605"/>
    </source>
</evidence>
<proteinExistence type="predicted"/>
<gene>
    <name evidence="3" type="ORF">ATE34_06335</name>
</gene>
<feature type="domain" description="Tail spike" evidence="2">
    <location>
        <begin position="128"/>
        <end position="391"/>
    </location>
</feature>
<evidence type="ECO:0000313" key="4">
    <source>
        <dbReference type="Proteomes" id="UP000192428"/>
    </source>
</evidence>
<dbReference type="InterPro" id="IPR010572">
    <property type="entry name" value="Tail_dom"/>
</dbReference>
<dbReference type="Pfam" id="PF06605">
    <property type="entry name" value="Prophage_tail"/>
    <property type="match status" value="1"/>
</dbReference>
<sequence length="502" mass="56705">MGVNTVKNPGYLALYWDKAEDIGDTSKQKVLHEPTVSRREYRLSSGSIKQIVNGINECRLVIGMNHNLYKKIKPIKGIVKIVNLFDDEVEFYGRVLSVSMSMASDGFAQEIICEDMLAYLHDSCQDFEKVPNRGLEDYLTRIINRHNSQVEPHKRFKIGVVNVPAPSDTPFRYTGYDTSWDTIKDKLIGKTNGYLVLRHETDGMYIDYLKQIGDKINGSPIMLGSNIKTATRDLSFDGLLTRIVPVGADLDNGTTSETASADIIREQVTIKSVNGGKYWLENEELIKQFGLITKSVTWSDIYSPDILKKRGQQYIDNLKSILASWKVEVVERCLIDANYIKFKVGNTHQIINAPMSNIEELQIIEKTINITKPQSVSLTVGSSNQSLSMFQLQQQEAQKSMEKVAADNVAKQRQLEEQITKASNISLLESELSQYQVQLESIAQEIATLNSEIKKLDDKKDADLIATLTIQVKVAQEKKELHETKIHETQTKLKKLKEAPND</sequence>
<dbReference type="Proteomes" id="UP000192428">
    <property type="component" value="Unassembled WGS sequence"/>
</dbReference>
<organism evidence="3 4">
    <name type="scientific">Streptococcus oralis subsp. tigurinus</name>
    <dbReference type="NCBI Taxonomy" id="1077464"/>
    <lineage>
        <taxon>Bacteria</taxon>
        <taxon>Bacillati</taxon>
        <taxon>Bacillota</taxon>
        <taxon>Bacilli</taxon>
        <taxon>Lactobacillales</taxon>
        <taxon>Streptococcaceae</taxon>
        <taxon>Streptococcus</taxon>
    </lineage>
</organism>
<name>A0A1X0WLX5_STROR</name>
<protein>
    <recommendedName>
        <fullName evidence="2">Tail spike domain-containing protein</fullName>
    </recommendedName>
</protein>
<evidence type="ECO:0000313" key="3">
    <source>
        <dbReference type="EMBL" id="ORJ27761.1"/>
    </source>
</evidence>
<dbReference type="EMBL" id="LNVF01000013">
    <property type="protein sequence ID" value="ORJ27761.1"/>
    <property type="molecule type" value="Genomic_DNA"/>
</dbReference>
<accession>A0A1X0WLX5</accession>
<feature type="region of interest" description="Disordered" evidence="1">
    <location>
        <begin position="483"/>
        <end position="502"/>
    </location>
</feature>
<reference evidence="3 4" key="1">
    <citation type="journal article" date="2016" name="PLoS ONE">
        <title>Comparative Genomics Analysis of Streptococcus tigurinus Strains Identifies Genetic Elements Specifically and Uniquely Present in Highly Virulent Strains.</title>
        <authorList>
            <person name="Diene S.M."/>
            <person name="Francois P."/>
            <person name="Zbinden A."/>
            <person name="Entenza J.M."/>
            <person name="Resch G."/>
        </authorList>
    </citation>
    <scope>NUCLEOTIDE SEQUENCE [LARGE SCALE GENOMIC DNA]</scope>
    <source>
        <strain evidence="3 4">AZ_8</strain>
    </source>
</reference>
<comment type="caution">
    <text evidence="3">The sequence shown here is derived from an EMBL/GenBank/DDBJ whole genome shotgun (WGS) entry which is preliminary data.</text>
</comment>
<dbReference type="AlphaFoldDB" id="A0A1X0WLX5"/>